<reference evidence="1 2" key="1">
    <citation type="submission" date="2018-08" db="EMBL/GenBank/DDBJ databases">
        <title>Genomic Encyclopedia of Type Strains, Phase IV (KMG-IV): sequencing the most valuable type-strain genomes for metagenomic binning, comparative biology and taxonomic classification.</title>
        <authorList>
            <person name="Goeker M."/>
        </authorList>
    </citation>
    <scope>NUCLEOTIDE SEQUENCE [LARGE SCALE GENOMIC DNA]</scope>
    <source>
        <strain evidence="1 2">DSM 26022</strain>
    </source>
</reference>
<evidence type="ECO:0000313" key="2">
    <source>
        <dbReference type="Proteomes" id="UP000256774"/>
    </source>
</evidence>
<dbReference type="Pfam" id="PF04338">
    <property type="entry name" value="DUF481"/>
    <property type="match status" value="1"/>
</dbReference>
<gene>
    <name evidence="1" type="ORF">DFR26_0290</name>
</gene>
<dbReference type="InterPro" id="IPR007433">
    <property type="entry name" value="DUF481"/>
</dbReference>
<protein>
    <submittedName>
        <fullName evidence="1">Putative salt-induced outer membrane protein YdiY</fullName>
    </submittedName>
</protein>
<sequence>MYMRVLCGVVLGVCGVAGQAAESDEGWTGRADLGYFSQSGSGGGKESLTAKAEAARNFGEYRVENQAQAVSASDDKANSGTARYLLSSKQSKKIAESEYLFLKEQWEKDSTSDFRYQMNITGGYGRELIKNDAHTLTGELGIGVRYSKRRVGKAETSPVGTGALDYKYAISKTASFHQRVGVEGGTESIIARSLTELRVQLREELGLAIGYDVKREFSDNNQRLSLTTISLSYAF</sequence>
<accession>A0A3E0H8Q5</accession>
<dbReference type="EMBL" id="QUNR01000001">
    <property type="protein sequence ID" value="REH40091.1"/>
    <property type="molecule type" value="Genomic_DNA"/>
</dbReference>
<keyword evidence="2" id="KW-1185">Reference proteome</keyword>
<dbReference type="Proteomes" id="UP000256774">
    <property type="component" value="Unassembled WGS sequence"/>
</dbReference>
<dbReference type="AlphaFoldDB" id="A0A3E0H8Q5"/>
<proteinExistence type="predicted"/>
<comment type="caution">
    <text evidence="1">The sequence shown here is derived from an EMBL/GenBank/DDBJ whole genome shotgun (WGS) entry which is preliminary data.</text>
</comment>
<organism evidence="1 2">
    <name type="scientific">Paraperlucidibaca baekdonensis</name>
    <dbReference type="NCBI Taxonomy" id="748120"/>
    <lineage>
        <taxon>Bacteria</taxon>
        <taxon>Pseudomonadati</taxon>
        <taxon>Pseudomonadota</taxon>
        <taxon>Gammaproteobacteria</taxon>
        <taxon>Moraxellales</taxon>
        <taxon>Moraxellaceae</taxon>
        <taxon>Paraperlucidibaca</taxon>
    </lineage>
</organism>
<evidence type="ECO:0000313" key="1">
    <source>
        <dbReference type="EMBL" id="REH40091.1"/>
    </source>
</evidence>
<dbReference type="RefSeq" id="WP_181898947.1">
    <property type="nucleotide sequence ID" value="NZ_QUNR01000001.1"/>
</dbReference>
<name>A0A3E0H8Q5_9GAMM</name>